<dbReference type="Pfam" id="PF00589">
    <property type="entry name" value="Phage_integrase"/>
    <property type="match status" value="1"/>
</dbReference>
<dbReference type="Gene3D" id="1.10.443.10">
    <property type="entry name" value="Intergrase catalytic core"/>
    <property type="match status" value="1"/>
</dbReference>
<keyword evidence="9" id="KW-1185">Reference proteome</keyword>
<dbReference type="EMBL" id="SLWX01000003">
    <property type="protein sequence ID" value="TCO77309.1"/>
    <property type="molecule type" value="Genomic_DNA"/>
</dbReference>
<dbReference type="PANTHER" id="PTHR30349:SF64">
    <property type="entry name" value="PROPHAGE INTEGRASE INTD-RELATED"/>
    <property type="match status" value="1"/>
</dbReference>
<protein>
    <submittedName>
        <fullName evidence="8">Site-specific recombinase XerD</fullName>
    </submittedName>
</protein>
<evidence type="ECO:0000313" key="8">
    <source>
        <dbReference type="EMBL" id="TCO77309.1"/>
    </source>
</evidence>
<keyword evidence="3 5" id="KW-0238">DNA-binding</keyword>
<accession>A0A4R2L0K4</accession>
<dbReference type="Proteomes" id="UP000294980">
    <property type="component" value="Unassembled WGS sequence"/>
</dbReference>
<dbReference type="PROSITE" id="PS51900">
    <property type="entry name" value="CB"/>
    <property type="match status" value="1"/>
</dbReference>
<dbReference type="InterPro" id="IPR013762">
    <property type="entry name" value="Integrase-like_cat_sf"/>
</dbReference>
<dbReference type="InterPro" id="IPR044068">
    <property type="entry name" value="CB"/>
</dbReference>
<dbReference type="PANTHER" id="PTHR30349">
    <property type="entry name" value="PHAGE INTEGRASE-RELATED"/>
    <property type="match status" value="1"/>
</dbReference>
<comment type="similarity">
    <text evidence="1">Belongs to the 'phage' integrase family.</text>
</comment>
<dbReference type="GO" id="GO:0003677">
    <property type="term" value="F:DNA binding"/>
    <property type="evidence" value="ECO:0007669"/>
    <property type="project" value="UniProtKB-UniRule"/>
</dbReference>
<evidence type="ECO:0000256" key="1">
    <source>
        <dbReference type="ARBA" id="ARBA00008857"/>
    </source>
</evidence>
<keyword evidence="4" id="KW-0233">DNA recombination</keyword>
<feature type="domain" description="Tyr recombinase" evidence="6">
    <location>
        <begin position="167"/>
        <end position="338"/>
    </location>
</feature>
<keyword evidence="2" id="KW-0229">DNA integration</keyword>
<reference evidence="8 9" key="1">
    <citation type="submission" date="2019-03" db="EMBL/GenBank/DDBJ databases">
        <title>Genomic Encyclopedia of Type Strains, Phase IV (KMG-IV): sequencing the most valuable type-strain genomes for metagenomic binning, comparative biology and taxonomic classification.</title>
        <authorList>
            <person name="Goeker M."/>
        </authorList>
    </citation>
    <scope>NUCLEOTIDE SEQUENCE [LARGE SCALE GENOMIC DNA]</scope>
    <source>
        <strain evidence="8 9">DSM 23344</strain>
    </source>
</reference>
<evidence type="ECO:0000256" key="4">
    <source>
        <dbReference type="ARBA" id="ARBA00023172"/>
    </source>
</evidence>
<dbReference type="OrthoDB" id="5567253at2"/>
<dbReference type="RefSeq" id="WP_117316956.1">
    <property type="nucleotide sequence ID" value="NZ_QQSW01000007.1"/>
</dbReference>
<dbReference type="InterPro" id="IPR002104">
    <property type="entry name" value="Integrase_catalytic"/>
</dbReference>
<dbReference type="InterPro" id="IPR050090">
    <property type="entry name" value="Tyrosine_recombinase_XerCD"/>
</dbReference>
<evidence type="ECO:0000256" key="5">
    <source>
        <dbReference type="PROSITE-ProRule" id="PRU01248"/>
    </source>
</evidence>
<dbReference type="GO" id="GO:0015074">
    <property type="term" value="P:DNA integration"/>
    <property type="evidence" value="ECO:0007669"/>
    <property type="project" value="UniProtKB-KW"/>
</dbReference>
<dbReference type="Gene3D" id="1.10.150.130">
    <property type="match status" value="1"/>
</dbReference>
<name>A0A4R2L0K4_9GAMM</name>
<evidence type="ECO:0000313" key="9">
    <source>
        <dbReference type="Proteomes" id="UP000294980"/>
    </source>
</evidence>
<dbReference type="InterPro" id="IPR010998">
    <property type="entry name" value="Integrase_recombinase_N"/>
</dbReference>
<sequence length="364" mass="41840">MGRNRSSGLRNRGGIWHIDKQVLGHRIQESTGTSELKTAELMLARRIEQIRQASVFGIRPVRIFREAATRFLEENTHLATIHTYAFHLKELDPYIGDLPLYQVHMGTLQGYIDRRQKEGKKNKTVNGALATVRRVLNLSARLWRDEHGLTWLESAPLIQLLPLHDARRPYPLSWEEQHRLFRALPDHLSRMCQFKVNTGCRDGEVCSLRWDWEIDVPELDTSVFLIPGEKVKNREDRLVVLNRVAKSVIEGVRGQHAERVFTYYGRPVRSINNNGWKSVRRKLNMPIRVHDLKHTFGRRLRAAGVPLETRKILLGHRNGDITTHYSAPELEELIEAANRVCEGKSGKTPALVVLKHRTPSAAAR</sequence>
<dbReference type="AlphaFoldDB" id="A0A4R2L0K4"/>
<dbReference type="PROSITE" id="PS51898">
    <property type="entry name" value="TYR_RECOMBINASE"/>
    <property type="match status" value="1"/>
</dbReference>
<comment type="caution">
    <text evidence="8">The sequence shown here is derived from an EMBL/GenBank/DDBJ whole genome shotgun (WGS) entry which is preliminary data.</text>
</comment>
<evidence type="ECO:0000256" key="3">
    <source>
        <dbReference type="ARBA" id="ARBA00023125"/>
    </source>
</evidence>
<dbReference type="SUPFAM" id="SSF56349">
    <property type="entry name" value="DNA breaking-rejoining enzymes"/>
    <property type="match status" value="1"/>
</dbReference>
<dbReference type="GO" id="GO:0006310">
    <property type="term" value="P:DNA recombination"/>
    <property type="evidence" value="ECO:0007669"/>
    <property type="project" value="UniProtKB-KW"/>
</dbReference>
<dbReference type="InterPro" id="IPR011010">
    <property type="entry name" value="DNA_brk_join_enz"/>
</dbReference>
<proteinExistence type="inferred from homology"/>
<evidence type="ECO:0000259" key="7">
    <source>
        <dbReference type="PROSITE" id="PS51900"/>
    </source>
</evidence>
<evidence type="ECO:0000256" key="2">
    <source>
        <dbReference type="ARBA" id="ARBA00022908"/>
    </source>
</evidence>
<organism evidence="8 9">
    <name type="scientific">Chromatocurvus halotolerans</name>
    <dbReference type="NCBI Taxonomy" id="1132028"/>
    <lineage>
        <taxon>Bacteria</taxon>
        <taxon>Pseudomonadati</taxon>
        <taxon>Pseudomonadota</taxon>
        <taxon>Gammaproteobacteria</taxon>
        <taxon>Cellvibrionales</taxon>
        <taxon>Halieaceae</taxon>
        <taxon>Chromatocurvus</taxon>
    </lineage>
</organism>
<evidence type="ECO:0000259" key="6">
    <source>
        <dbReference type="PROSITE" id="PS51898"/>
    </source>
</evidence>
<feature type="domain" description="Core-binding (CB)" evidence="7">
    <location>
        <begin position="62"/>
        <end position="140"/>
    </location>
</feature>
<gene>
    <name evidence="8" type="ORF">EV688_103326</name>
</gene>